<dbReference type="OMA" id="GICIYEE"/>
<reference evidence="1 2" key="1">
    <citation type="submission" date="2018-08" db="EMBL/GenBank/DDBJ databases">
        <authorList>
            <person name="Laetsch R D."/>
            <person name="Stevens L."/>
            <person name="Kumar S."/>
            <person name="Blaxter L. M."/>
        </authorList>
    </citation>
    <scope>NUCLEOTIDE SEQUENCE [LARGE SCALE GENOMIC DNA]</scope>
</reference>
<proteinExistence type="predicted"/>
<sequence>ARGIPFYRAFSDIAIFEVEPINELEEKLNEREDRKQDVNFDVACISEPIIRNDESKYIIASYGRRKNLLDENENPINVKINLILEDNIYINQCPASIPLSACENILIIEGEETAAEGDGGGAVMKEERNIAILIGVLSVRENIGRAYKKFMFATRVDESHDFLCHHIGICMYETFFEKDYWKHPEEVVIITANTGNSTFDEADYALIDSLNKIFETEKTDNFGICKFHRNFYYLLLICLFCTWKFHHLII</sequence>
<name>A0A3P7JMD5_LITSI</name>
<dbReference type="STRING" id="42156.A0A3P7JMD5"/>
<gene>
    <name evidence="1" type="ORF">NLS_LOCUS9720</name>
</gene>
<dbReference type="Gene3D" id="2.40.10.10">
    <property type="entry name" value="Trypsin-like serine proteases"/>
    <property type="match status" value="1"/>
</dbReference>
<dbReference type="Proteomes" id="UP000277928">
    <property type="component" value="Unassembled WGS sequence"/>
</dbReference>
<dbReference type="InterPro" id="IPR043504">
    <property type="entry name" value="Peptidase_S1_PA_chymotrypsin"/>
</dbReference>
<feature type="non-terminal residue" evidence="1">
    <location>
        <position position="1"/>
    </location>
</feature>
<protein>
    <recommendedName>
        <fullName evidence="3">Peptidase S1 domain-containing protein</fullName>
    </recommendedName>
</protein>
<organism evidence="1 2">
    <name type="scientific">Litomosoides sigmodontis</name>
    <name type="common">Filarial nematode worm</name>
    <dbReference type="NCBI Taxonomy" id="42156"/>
    <lineage>
        <taxon>Eukaryota</taxon>
        <taxon>Metazoa</taxon>
        <taxon>Ecdysozoa</taxon>
        <taxon>Nematoda</taxon>
        <taxon>Chromadorea</taxon>
        <taxon>Rhabditida</taxon>
        <taxon>Spirurina</taxon>
        <taxon>Spiruromorpha</taxon>
        <taxon>Filarioidea</taxon>
        <taxon>Onchocercidae</taxon>
        <taxon>Litomosoides</taxon>
    </lineage>
</organism>
<dbReference type="AlphaFoldDB" id="A0A3P7JMD5"/>
<dbReference type="EMBL" id="UYRX01001860">
    <property type="protein sequence ID" value="VDM92283.1"/>
    <property type="molecule type" value="Genomic_DNA"/>
</dbReference>
<accession>A0A3P7JMD5</accession>
<evidence type="ECO:0008006" key="3">
    <source>
        <dbReference type="Google" id="ProtNLM"/>
    </source>
</evidence>
<keyword evidence="2" id="KW-1185">Reference proteome</keyword>
<evidence type="ECO:0000313" key="1">
    <source>
        <dbReference type="EMBL" id="VDM92283.1"/>
    </source>
</evidence>
<evidence type="ECO:0000313" key="2">
    <source>
        <dbReference type="Proteomes" id="UP000277928"/>
    </source>
</evidence>
<dbReference type="OrthoDB" id="5865429at2759"/>